<keyword evidence="11 14" id="KW-0472">Membrane</keyword>
<gene>
    <name evidence="16" type="ORF">CUNI_LOCUS7116</name>
</gene>
<keyword evidence="17" id="KW-1185">Reference proteome</keyword>
<evidence type="ECO:0000256" key="12">
    <source>
        <dbReference type="ARBA" id="ARBA00023180"/>
    </source>
</evidence>
<dbReference type="PANTHER" id="PTHR13306">
    <property type="entry name" value="TRANSMEMBRANE PROTEIN 138"/>
    <property type="match status" value="1"/>
</dbReference>
<comment type="caution">
    <text evidence="16">The sequence shown here is derived from an EMBL/GenBank/DDBJ whole genome shotgun (WGS) entry which is preliminary data.</text>
</comment>
<keyword evidence="10" id="KW-0969">Cilium</keyword>
<evidence type="ECO:0000259" key="15">
    <source>
        <dbReference type="PROSITE" id="PS50156"/>
    </source>
</evidence>
<dbReference type="Proteomes" id="UP000678393">
    <property type="component" value="Unassembled WGS sequence"/>
</dbReference>
<feature type="transmembrane region" description="Helical" evidence="14">
    <location>
        <begin position="39"/>
        <end position="66"/>
    </location>
</feature>
<protein>
    <recommendedName>
        <fullName evidence="5">Transmembrane protein 138</fullName>
    </recommendedName>
</protein>
<dbReference type="InterPro" id="IPR024133">
    <property type="entry name" value="TM_138"/>
</dbReference>
<evidence type="ECO:0000256" key="9">
    <source>
        <dbReference type="ARBA" id="ARBA00022989"/>
    </source>
</evidence>
<feature type="transmembrane region" description="Helical" evidence="14">
    <location>
        <begin position="12"/>
        <end position="33"/>
    </location>
</feature>
<dbReference type="InterPro" id="IPR000731">
    <property type="entry name" value="SSD"/>
</dbReference>
<keyword evidence="12" id="KW-0325">Glycoprotein</keyword>
<proteinExistence type="inferred from homology"/>
<keyword evidence="7 14" id="KW-0812">Transmembrane</keyword>
<accession>A0A8S3YZI9</accession>
<organism evidence="16 17">
    <name type="scientific">Candidula unifasciata</name>
    <dbReference type="NCBI Taxonomy" id="100452"/>
    <lineage>
        <taxon>Eukaryota</taxon>
        <taxon>Metazoa</taxon>
        <taxon>Spiralia</taxon>
        <taxon>Lophotrochozoa</taxon>
        <taxon>Mollusca</taxon>
        <taxon>Gastropoda</taxon>
        <taxon>Heterobranchia</taxon>
        <taxon>Euthyneura</taxon>
        <taxon>Panpulmonata</taxon>
        <taxon>Eupulmonata</taxon>
        <taxon>Stylommatophora</taxon>
        <taxon>Helicina</taxon>
        <taxon>Helicoidea</taxon>
        <taxon>Geomitridae</taxon>
        <taxon>Candidula</taxon>
    </lineage>
</organism>
<reference evidence="16" key="1">
    <citation type="submission" date="2021-04" db="EMBL/GenBank/DDBJ databases">
        <authorList>
            <consortium name="Molecular Ecology Group"/>
        </authorList>
    </citation>
    <scope>NUCLEOTIDE SEQUENCE</scope>
</reference>
<evidence type="ECO:0000256" key="6">
    <source>
        <dbReference type="ARBA" id="ARBA00022554"/>
    </source>
</evidence>
<dbReference type="PROSITE" id="PS50156">
    <property type="entry name" value="SSD"/>
    <property type="match status" value="1"/>
</dbReference>
<dbReference type="PANTHER" id="PTHR13306:SF6">
    <property type="entry name" value="TRANSMEMBRANE PROTEIN 138"/>
    <property type="match status" value="1"/>
</dbReference>
<evidence type="ECO:0000256" key="13">
    <source>
        <dbReference type="ARBA" id="ARBA00023273"/>
    </source>
</evidence>
<evidence type="ECO:0000256" key="10">
    <source>
        <dbReference type="ARBA" id="ARBA00023069"/>
    </source>
</evidence>
<keyword evidence="9 14" id="KW-1133">Transmembrane helix</keyword>
<evidence type="ECO:0000256" key="8">
    <source>
        <dbReference type="ARBA" id="ARBA00022794"/>
    </source>
</evidence>
<dbReference type="GO" id="GO:0005774">
    <property type="term" value="C:vacuolar membrane"/>
    <property type="evidence" value="ECO:0007669"/>
    <property type="project" value="UniProtKB-SubCell"/>
</dbReference>
<comment type="similarity">
    <text evidence="4">Belongs to the TMEM138 family.</text>
</comment>
<evidence type="ECO:0000256" key="11">
    <source>
        <dbReference type="ARBA" id="ARBA00023136"/>
    </source>
</evidence>
<keyword evidence="6" id="KW-0926">Vacuole</keyword>
<dbReference type="GO" id="GO:0030030">
    <property type="term" value="P:cell projection organization"/>
    <property type="evidence" value="ECO:0007669"/>
    <property type="project" value="UniProtKB-KW"/>
</dbReference>
<evidence type="ECO:0000256" key="4">
    <source>
        <dbReference type="ARBA" id="ARBA00010572"/>
    </source>
</evidence>
<evidence type="ECO:0000256" key="2">
    <source>
        <dbReference type="ARBA" id="ARBA00004128"/>
    </source>
</evidence>
<keyword evidence="8" id="KW-0970">Cilium biogenesis/degradation</keyword>
<dbReference type="EMBL" id="CAJHNH020001112">
    <property type="protein sequence ID" value="CAG5121558.1"/>
    <property type="molecule type" value="Genomic_DNA"/>
</dbReference>
<feature type="transmembrane region" description="Helical" evidence="14">
    <location>
        <begin position="78"/>
        <end position="97"/>
    </location>
</feature>
<name>A0A8S3YZI9_9EUPU</name>
<evidence type="ECO:0000313" key="16">
    <source>
        <dbReference type="EMBL" id="CAG5121558.1"/>
    </source>
</evidence>
<dbReference type="OrthoDB" id="189688at2759"/>
<dbReference type="GO" id="GO:0005929">
    <property type="term" value="C:cilium"/>
    <property type="evidence" value="ECO:0007669"/>
    <property type="project" value="UniProtKB-SubCell"/>
</dbReference>
<feature type="transmembrane region" description="Helical" evidence="14">
    <location>
        <begin position="117"/>
        <end position="135"/>
    </location>
</feature>
<dbReference type="Pfam" id="PF14935">
    <property type="entry name" value="TMEM138"/>
    <property type="match status" value="1"/>
</dbReference>
<evidence type="ECO:0000256" key="1">
    <source>
        <dbReference type="ARBA" id="ARBA00003709"/>
    </source>
</evidence>
<keyword evidence="13" id="KW-0966">Cell projection</keyword>
<sequence length="162" mass="19552">MMIVGRYRPVLLLQYLLLCVDIFMNAFTELLRFQNVVLLVLYVIQDFCLVFAVIIIFLLFFSTFIFQAGLVSILVSKFKVAISVTFIYFALCLALHIWTMNLRWGDVNFYIWDNRGYHVLFAFQRIAAVFYYYFYKRTALKLGEPHFYEDSEWIHKEFERRR</sequence>
<comment type="subcellular location">
    <subcellularLocation>
        <location evidence="3">Cell projection</location>
        <location evidence="3">Cilium</location>
    </subcellularLocation>
    <subcellularLocation>
        <location evidence="2">Vacuole membrane</location>
        <topology evidence="2">Multi-pass membrane protein</topology>
    </subcellularLocation>
</comment>
<evidence type="ECO:0000256" key="5">
    <source>
        <dbReference type="ARBA" id="ARBA00014515"/>
    </source>
</evidence>
<evidence type="ECO:0000256" key="7">
    <source>
        <dbReference type="ARBA" id="ARBA00022692"/>
    </source>
</evidence>
<evidence type="ECO:0000256" key="3">
    <source>
        <dbReference type="ARBA" id="ARBA00004138"/>
    </source>
</evidence>
<evidence type="ECO:0000256" key="14">
    <source>
        <dbReference type="SAM" id="Phobius"/>
    </source>
</evidence>
<feature type="domain" description="SSD" evidence="15">
    <location>
        <begin position="22"/>
        <end position="72"/>
    </location>
</feature>
<evidence type="ECO:0000313" key="17">
    <source>
        <dbReference type="Proteomes" id="UP000678393"/>
    </source>
</evidence>
<comment type="function">
    <text evidence="1">Required for ciliogenesis.</text>
</comment>
<dbReference type="AlphaFoldDB" id="A0A8S3YZI9"/>